<evidence type="ECO:0000256" key="1">
    <source>
        <dbReference type="ARBA" id="ARBA00001946"/>
    </source>
</evidence>
<dbReference type="GO" id="GO:0005829">
    <property type="term" value="C:cytosol"/>
    <property type="evidence" value="ECO:0007669"/>
    <property type="project" value="TreeGrafter"/>
</dbReference>
<evidence type="ECO:0000313" key="17">
    <source>
        <dbReference type="EMBL" id="SVE60543.1"/>
    </source>
</evidence>
<evidence type="ECO:0000256" key="9">
    <source>
        <dbReference type="ARBA" id="ARBA00051875"/>
    </source>
</evidence>
<evidence type="ECO:0000256" key="7">
    <source>
        <dbReference type="ARBA" id="ARBA00022842"/>
    </source>
</evidence>
<proteinExistence type="inferred from homology"/>
<keyword evidence="6" id="KW-0378">Hydrolase</keyword>
<dbReference type="GO" id="GO:0035870">
    <property type="term" value="F:dITP diphosphatase activity"/>
    <property type="evidence" value="ECO:0007669"/>
    <property type="project" value="UniProtKB-ARBA"/>
</dbReference>
<gene>
    <name evidence="17" type="ORF">METZ01_LOCUS513397</name>
</gene>
<dbReference type="Pfam" id="PF01725">
    <property type="entry name" value="Ham1p_like"/>
    <property type="match status" value="1"/>
</dbReference>
<keyword evidence="4" id="KW-0479">Metal-binding</keyword>
<dbReference type="GO" id="GO:0009146">
    <property type="term" value="P:purine nucleoside triphosphate catabolic process"/>
    <property type="evidence" value="ECO:0007669"/>
    <property type="project" value="UniProtKB-ARBA"/>
</dbReference>
<evidence type="ECO:0000256" key="16">
    <source>
        <dbReference type="ARBA" id="ARBA00083635"/>
    </source>
</evidence>
<keyword evidence="7" id="KW-0460">Magnesium</keyword>
<evidence type="ECO:0000256" key="5">
    <source>
        <dbReference type="ARBA" id="ARBA00022741"/>
    </source>
</evidence>
<dbReference type="AlphaFoldDB" id="A0A383EVV5"/>
<evidence type="ECO:0000256" key="2">
    <source>
        <dbReference type="ARBA" id="ARBA00008023"/>
    </source>
</evidence>
<dbReference type="InterPro" id="IPR002637">
    <property type="entry name" value="RdgB/HAM1"/>
</dbReference>
<sequence>MAKEEIVLASNNLHKVREINALLRNTAFKIVPQSKFDVIEADETGATFLENALIKARNAAEYTQYPIIADDSGIEVYALEGRPGIFSSRYAGPDANDEDNLNKLIEDIKLLDKKARRARFVCSMVFLRHATDRNPIIVEGVWEGHVITKPKGENGFG</sequence>
<dbReference type="GO" id="GO:0036222">
    <property type="term" value="F:XTP diphosphatase activity"/>
    <property type="evidence" value="ECO:0007669"/>
    <property type="project" value="UniProtKB-ARBA"/>
</dbReference>
<dbReference type="Gene3D" id="3.90.950.10">
    <property type="match status" value="1"/>
</dbReference>
<dbReference type="PANTHER" id="PTHR11067">
    <property type="entry name" value="INOSINE TRIPHOSPHATE PYROPHOSPHATASE/HAM1 PROTEIN"/>
    <property type="match status" value="1"/>
</dbReference>
<comment type="cofactor">
    <cofactor evidence="1">
        <name>Mg(2+)</name>
        <dbReference type="ChEBI" id="CHEBI:18420"/>
    </cofactor>
</comment>
<protein>
    <recommendedName>
        <fullName evidence="12">dITP/XTP pyrophosphatase</fullName>
        <ecNumber evidence="11">3.6.1.66</ecNumber>
    </recommendedName>
    <alternativeName>
        <fullName evidence="13">Non-canonical purine NTP pyrophosphatase</fullName>
    </alternativeName>
    <alternativeName>
        <fullName evidence="14">Non-standard purine NTP pyrophosphatase</fullName>
    </alternativeName>
    <alternativeName>
        <fullName evidence="16">Nucleoside-triphosphate diphosphatase</fullName>
    </alternativeName>
    <alternativeName>
        <fullName evidence="15">Nucleoside-triphosphate pyrophosphatase</fullName>
    </alternativeName>
</protein>
<evidence type="ECO:0000256" key="3">
    <source>
        <dbReference type="ARBA" id="ARBA00011738"/>
    </source>
</evidence>
<evidence type="ECO:0000256" key="12">
    <source>
        <dbReference type="ARBA" id="ARBA00071289"/>
    </source>
</evidence>
<accession>A0A383EVV5</accession>
<dbReference type="InterPro" id="IPR029001">
    <property type="entry name" value="ITPase-like_fam"/>
</dbReference>
<name>A0A383EVV5_9ZZZZ</name>
<comment type="subunit">
    <text evidence="3">Homodimer.</text>
</comment>
<feature type="non-terminal residue" evidence="17">
    <location>
        <position position="157"/>
    </location>
</feature>
<evidence type="ECO:0000256" key="15">
    <source>
        <dbReference type="ARBA" id="ARBA00083186"/>
    </source>
</evidence>
<dbReference type="EC" id="3.6.1.66" evidence="11"/>
<comment type="catalytic activity">
    <reaction evidence="9">
        <text>dITP + H2O = dIMP + diphosphate + H(+)</text>
        <dbReference type="Rhea" id="RHEA:28342"/>
        <dbReference type="ChEBI" id="CHEBI:15377"/>
        <dbReference type="ChEBI" id="CHEBI:15378"/>
        <dbReference type="ChEBI" id="CHEBI:33019"/>
        <dbReference type="ChEBI" id="CHEBI:61194"/>
        <dbReference type="ChEBI" id="CHEBI:61382"/>
        <dbReference type="EC" id="3.6.1.66"/>
    </reaction>
</comment>
<evidence type="ECO:0000256" key="6">
    <source>
        <dbReference type="ARBA" id="ARBA00022801"/>
    </source>
</evidence>
<organism evidence="17">
    <name type="scientific">marine metagenome</name>
    <dbReference type="NCBI Taxonomy" id="408172"/>
    <lineage>
        <taxon>unclassified sequences</taxon>
        <taxon>metagenomes</taxon>
        <taxon>ecological metagenomes</taxon>
    </lineage>
</organism>
<dbReference type="GO" id="GO:0046872">
    <property type="term" value="F:metal ion binding"/>
    <property type="evidence" value="ECO:0007669"/>
    <property type="project" value="UniProtKB-KW"/>
</dbReference>
<dbReference type="FunFam" id="3.90.950.10:FF:000001">
    <property type="entry name" value="dITP/XTP pyrophosphatase"/>
    <property type="match status" value="1"/>
</dbReference>
<evidence type="ECO:0000256" key="8">
    <source>
        <dbReference type="ARBA" id="ARBA00023080"/>
    </source>
</evidence>
<reference evidence="17" key="1">
    <citation type="submission" date="2018-05" db="EMBL/GenBank/DDBJ databases">
        <authorList>
            <person name="Lanie J.A."/>
            <person name="Ng W.-L."/>
            <person name="Kazmierczak K.M."/>
            <person name="Andrzejewski T.M."/>
            <person name="Davidsen T.M."/>
            <person name="Wayne K.J."/>
            <person name="Tettelin H."/>
            <person name="Glass J.I."/>
            <person name="Rusch D."/>
            <person name="Podicherti R."/>
            <person name="Tsui H.-C.T."/>
            <person name="Winkler M.E."/>
        </authorList>
    </citation>
    <scope>NUCLEOTIDE SEQUENCE</scope>
</reference>
<dbReference type="EMBL" id="UINC01228998">
    <property type="protein sequence ID" value="SVE60543.1"/>
    <property type="molecule type" value="Genomic_DNA"/>
</dbReference>
<dbReference type="SUPFAM" id="SSF52972">
    <property type="entry name" value="ITPase-like"/>
    <property type="match status" value="1"/>
</dbReference>
<comment type="similarity">
    <text evidence="2">Belongs to the HAM1 NTPase family.</text>
</comment>
<comment type="catalytic activity">
    <reaction evidence="10">
        <text>XTP + H2O = XMP + diphosphate + H(+)</text>
        <dbReference type="Rhea" id="RHEA:28610"/>
        <dbReference type="ChEBI" id="CHEBI:15377"/>
        <dbReference type="ChEBI" id="CHEBI:15378"/>
        <dbReference type="ChEBI" id="CHEBI:33019"/>
        <dbReference type="ChEBI" id="CHEBI:57464"/>
        <dbReference type="ChEBI" id="CHEBI:61314"/>
        <dbReference type="EC" id="3.6.1.66"/>
    </reaction>
</comment>
<dbReference type="GO" id="GO:0000166">
    <property type="term" value="F:nucleotide binding"/>
    <property type="evidence" value="ECO:0007669"/>
    <property type="project" value="UniProtKB-KW"/>
</dbReference>
<evidence type="ECO:0000256" key="10">
    <source>
        <dbReference type="ARBA" id="ARBA00052017"/>
    </source>
</evidence>
<dbReference type="GO" id="GO:0009117">
    <property type="term" value="P:nucleotide metabolic process"/>
    <property type="evidence" value="ECO:0007669"/>
    <property type="project" value="UniProtKB-KW"/>
</dbReference>
<evidence type="ECO:0000256" key="11">
    <source>
        <dbReference type="ARBA" id="ARBA00066468"/>
    </source>
</evidence>
<dbReference type="GO" id="GO:0036220">
    <property type="term" value="F:ITP diphosphatase activity"/>
    <property type="evidence" value="ECO:0007669"/>
    <property type="project" value="UniProtKB-EC"/>
</dbReference>
<evidence type="ECO:0000256" key="4">
    <source>
        <dbReference type="ARBA" id="ARBA00022723"/>
    </source>
</evidence>
<keyword evidence="8" id="KW-0546">Nucleotide metabolism</keyword>
<evidence type="ECO:0000256" key="14">
    <source>
        <dbReference type="ARBA" id="ARBA00078805"/>
    </source>
</evidence>
<keyword evidence="5" id="KW-0547">Nucleotide-binding</keyword>
<dbReference type="CDD" id="cd00515">
    <property type="entry name" value="HAM1"/>
    <property type="match status" value="1"/>
</dbReference>
<evidence type="ECO:0000256" key="13">
    <source>
        <dbReference type="ARBA" id="ARBA00075987"/>
    </source>
</evidence>
<dbReference type="PANTHER" id="PTHR11067:SF9">
    <property type="entry name" value="INOSINE TRIPHOSPHATE PYROPHOSPHATASE"/>
    <property type="match status" value="1"/>
</dbReference>